<dbReference type="Proteomes" id="UP000886998">
    <property type="component" value="Unassembled WGS sequence"/>
</dbReference>
<accession>A0A8X6MLJ6</accession>
<dbReference type="AlphaFoldDB" id="A0A8X6MLJ6"/>
<comment type="caution">
    <text evidence="2">The sequence shown here is derived from an EMBL/GenBank/DDBJ whole genome shotgun (WGS) entry which is preliminary data.</text>
</comment>
<dbReference type="EMBL" id="BMAV01028050">
    <property type="protein sequence ID" value="GFS64553.1"/>
    <property type="molecule type" value="Genomic_DNA"/>
</dbReference>
<dbReference type="InterPro" id="IPR035940">
    <property type="entry name" value="CAP_sf"/>
</dbReference>
<dbReference type="InterPro" id="IPR018244">
    <property type="entry name" value="Allrgn_V5/Tpx1_CS"/>
</dbReference>
<gene>
    <name evidence="2" type="primary">Pi16</name>
    <name evidence="2" type="ORF">TNIN_263991</name>
</gene>
<dbReference type="InterPro" id="IPR001283">
    <property type="entry name" value="CRISP-related"/>
</dbReference>
<dbReference type="SUPFAM" id="SSF55797">
    <property type="entry name" value="PR-1-like"/>
    <property type="match status" value="1"/>
</dbReference>
<dbReference type="PANTHER" id="PTHR10334">
    <property type="entry name" value="CYSTEINE-RICH SECRETORY PROTEIN-RELATED"/>
    <property type="match status" value="1"/>
</dbReference>
<evidence type="ECO:0000313" key="2">
    <source>
        <dbReference type="EMBL" id="GFS64553.1"/>
    </source>
</evidence>
<sequence>MESDYLIEKISKDEALHSKSDKRHINDYGFSEEYKKQMLDVHNLYRGNVTPPAANMAFVEWDDYLAYLAQLWADRCVMAHGTPPGTEYPGGYYGQNLYLGAEPTGFEAAYMWYEEFQHYNMKTFYCKPFEKCGHYVQLAWFSSNKLGCGIRKCDDVYLIVCHYFTG</sequence>
<dbReference type="GO" id="GO:0005576">
    <property type="term" value="C:extracellular region"/>
    <property type="evidence" value="ECO:0007669"/>
    <property type="project" value="InterPro"/>
</dbReference>
<dbReference type="SMART" id="SM00198">
    <property type="entry name" value="SCP"/>
    <property type="match status" value="1"/>
</dbReference>
<dbReference type="PROSITE" id="PS01009">
    <property type="entry name" value="CRISP_1"/>
    <property type="match status" value="1"/>
</dbReference>
<evidence type="ECO:0000259" key="1">
    <source>
        <dbReference type="SMART" id="SM00198"/>
    </source>
</evidence>
<dbReference type="CDD" id="cd05380">
    <property type="entry name" value="CAP_euk"/>
    <property type="match status" value="1"/>
</dbReference>
<feature type="domain" description="SCP" evidence="1">
    <location>
        <begin position="33"/>
        <end position="166"/>
    </location>
</feature>
<dbReference type="Gene3D" id="3.40.33.10">
    <property type="entry name" value="CAP"/>
    <property type="match status" value="1"/>
</dbReference>
<evidence type="ECO:0000313" key="3">
    <source>
        <dbReference type="Proteomes" id="UP000886998"/>
    </source>
</evidence>
<dbReference type="OrthoDB" id="6427256at2759"/>
<dbReference type="PRINTS" id="PR00837">
    <property type="entry name" value="V5TPXLIKE"/>
</dbReference>
<name>A0A8X6MLJ6_9ARAC</name>
<dbReference type="InterPro" id="IPR014044">
    <property type="entry name" value="CAP_dom"/>
</dbReference>
<reference evidence="2" key="1">
    <citation type="submission" date="2020-08" db="EMBL/GenBank/DDBJ databases">
        <title>Multicomponent nature underlies the extraordinary mechanical properties of spider dragline silk.</title>
        <authorList>
            <person name="Kono N."/>
            <person name="Nakamura H."/>
            <person name="Mori M."/>
            <person name="Yoshida Y."/>
            <person name="Ohtoshi R."/>
            <person name="Malay A.D."/>
            <person name="Moran D.A.P."/>
            <person name="Tomita M."/>
            <person name="Numata K."/>
            <person name="Arakawa K."/>
        </authorList>
    </citation>
    <scope>NUCLEOTIDE SEQUENCE</scope>
</reference>
<protein>
    <submittedName>
        <fullName evidence="2">Peptidase inhibitor 16</fullName>
    </submittedName>
</protein>
<organism evidence="2 3">
    <name type="scientific">Trichonephila inaurata madagascariensis</name>
    <dbReference type="NCBI Taxonomy" id="2747483"/>
    <lineage>
        <taxon>Eukaryota</taxon>
        <taxon>Metazoa</taxon>
        <taxon>Ecdysozoa</taxon>
        <taxon>Arthropoda</taxon>
        <taxon>Chelicerata</taxon>
        <taxon>Arachnida</taxon>
        <taxon>Araneae</taxon>
        <taxon>Araneomorphae</taxon>
        <taxon>Entelegynae</taxon>
        <taxon>Araneoidea</taxon>
        <taxon>Nephilidae</taxon>
        <taxon>Trichonephila</taxon>
        <taxon>Trichonephila inaurata</taxon>
    </lineage>
</organism>
<dbReference type="Pfam" id="PF00188">
    <property type="entry name" value="CAP"/>
    <property type="match status" value="1"/>
</dbReference>
<proteinExistence type="predicted"/>
<keyword evidence="3" id="KW-1185">Reference proteome</keyword>